<dbReference type="InterPro" id="IPR036388">
    <property type="entry name" value="WH-like_DNA-bd_sf"/>
</dbReference>
<proteinExistence type="predicted"/>
<name>A0ABX4UP13_9ACTO</name>
<accession>A0ABX4UP13</accession>
<dbReference type="Proteomes" id="UP000243201">
    <property type="component" value="Unassembled WGS sequence"/>
</dbReference>
<keyword evidence="3" id="KW-1185">Reference proteome</keyword>
<organism evidence="2 3">
    <name type="scientific">Varibaculum cambriense</name>
    <dbReference type="NCBI Taxonomy" id="184870"/>
    <lineage>
        <taxon>Bacteria</taxon>
        <taxon>Bacillati</taxon>
        <taxon>Actinomycetota</taxon>
        <taxon>Actinomycetes</taxon>
        <taxon>Actinomycetales</taxon>
        <taxon>Actinomycetaceae</taxon>
        <taxon>Varibaculum</taxon>
    </lineage>
</organism>
<evidence type="ECO:0000313" key="3">
    <source>
        <dbReference type="Proteomes" id="UP000243201"/>
    </source>
</evidence>
<comment type="caution">
    <text evidence="2">The sequence shown here is derived from an EMBL/GenBank/DDBJ whole genome shotgun (WGS) entry which is preliminary data.</text>
</comment>
<dbReference type="Gene3D" id="1.10.10.10">
    <property type="entry name" value="Winged helix-like DNA-binding domain superfamily/Winged helix DNA-binding domain"/>
    <property type="match status" value="1"/>
</dbReference>
<dbReference type="EMBL" id="PNGC01000002">
    <property type="protein sequence ID" value="PMB89443.1"/>
    <property type="molecule type" value="Genomic_DNA"/>
</dbReference>
<dbReference type="RefSeq" id="WP_102184446.1">
    <property type="nucleotide sequence ID" value="NZ_PNGC01000002.1"/>
</dbReference>
<sequence>MSIRAFTWAFDEVTGVNRGEKLVLLALAEFANDDDITWRARHEIARRALCSDRSLTDYLTSLEAKGFIEREPRYRWCDSGEGACEGRPSHKHRCGTTYRVRRDRKNPVNIAPLSTSAKSAGVGKKSVNAGSATNAKSAGVKPHPQNSGVHTSKLLRPYDSYNRQLINSNPPTPQVAPGRVEAGLVGKKSETTSARLQQSCAAGETVTHPGVPDWDLIRDCLPAPMRGLSTSAAIIATCLLRERLDNGWSRQELQKFIGQDPLPDMVKNLSGLVCWRIENTPAIPPERLTAKPQVALPLEEESASEAEPVTVEVAREVAWFFTPAALGINKSAVGNEKHWRKRANKILAAGGGVFDRAIQAGESVSQSLRKAVQAGVSHE</sequence>
<reference evidence="2 3" key="1">
    <citation type="submission" date="2017-09" db="EMBL/GenBank/DDBJ databases">
        <title>Bacterial strain isolated from the female urinary microbiota.</title>
        <authorList>
            <person name="Thomas-White K."/>
            <person name="Kumar N."/>
            <person name="Forster S."/>
            <person name="Putonti C."/>
            <person name="Lawley T."/>
            <person name="Wolfe A.J."/>
        </authorList>
    </citation>
    <scope>NUCLEOTIDE SEQUENCE [LARGE SCALE GENOMIC DNA]</scope>
    <source>
        <strain evidence="2 3">UMB0744</strain>
    </source>
</reference>
<dbReference type="InterPro" id="IPR036390">
    <property type="entry name" value="WH_DNA-bd_sf"/>
</dbReference>
<evidence type="ECO:0000313" key="2">
    <source>
        <dbReference type="EMBL" id="PMB89443.1"/>
    </source>
</evidence>
<protein>
    <recommendedName>
        <fullName evidence="4">Helix-turn-helix domain-containing protein</fullName>
    </recommendedName>
</protein>
<feature type="region of interest" description="Disordered" evidence="1">
    <location>
        <begin position="109"/>
        <end position="152"/>
    </location>
</feature>
<dbReference type="SUPFAM" id="SSF46785">
    <property type="entry name" value="Winged helix' DNA-binding domain"/>
    <property type="match status" value="1"/>
</dbReference>
<evidence type="ECO:0008006" key="4">
    <source>
        <dbReference type="Google" id="ProtNLM"/>
    </source>
</evidence>
<gene>
    <name evidence="2" type="ORF">CJ240_06655</name>
</gene>
<evidence type="ECO:0000256" key="1">
    <source>
        <dbReference type="SAM" id="MobiDB-lite"/>
    </source>
</evidence>